<keyword evidence="4" id="KW-1185">Reference proteome</keyword>
<feature type="domain" description="3'-5' exoribonuclease Rv2179c-like" evidence="2">
    <location>
        <begin position="48"/>
        <end position="161"/>
    </location>
</feature>
<reference evidence="3 4" key="1">
    <citation type="journal article" date="2014" name="Genome Announc.">
        <title>Draft genome sequence of Sclerotinia borealis, a psychrophilic plant pathogenic fungus.</title>
        <authorList>
            <person name="Mardanov A.V."/>
            <person name="Beletsky A.V."/>
            <person name="Kadnikov V.V."/>
            <person name="Ignatov A.N."/>
            <person name="Ravin N.V."/>
        </authorList>
    </citation>
    <scope>NUCLEOTIDE SEQUENCE [LARGE SCALE GENOMIC DNA]</scope>
    <source>
        <strain evidence="4">F-4157</strain>
    </source>
</reference>
<dbReference type="Gene3D" id="3.30.420.10">
    <property type="entry name" value="Ribonuclease H-like superfamily/Ribonuclease H"/>
    <property type="match status" value="1"/>
</dbReference>
<evidence type="ECO:0000313" key="3">
    <source>
        <dbReference type="EMBL" id="ESZ98086.1"/>
    </source>
</evidence>
<organism evidence="3 4">
    <name type="scientific">Sclerotinia borealis (strain F-4128)</name>
    <dbReference type="NCBI Taxonomy" id="1432307"/>
    <lineage>
        <taxon>Eukaryota</taxon>
        <taxon>Fungi</taxon>
        <taxon>Dikarya</taxon>
        <taxon>Ascomycota</taxon>
        <taxon>Pezizomycotina</taxon>
        <taxon>Leotiomycetes</taxon>
        <taxon>Helotiales</taxon>
        <taxon>Sclerotiniaceae</taxon>
        <taxon>Sclerotinia</taxon>
    </lineage>
</organism>
<dbReference type="Pfam" id="PF16473">
    <property type="entry name" value="Rv2179c-like"/>
    <property type="match status" value="1"/>
</dbReference>
<feature type="region of interest" description="Disordered" evidence="1">
    <location>
        <begin position="179"/>
        <end position="207"/>
    </location>
</feature>
<dbReference type="InterPro" id="IPR033390">
    <property type="entry name" value="Rv2179c-like"/>
</dbReference>
<dbReference type="Proteomes" id="UP000019487">
    <property type="component" value="Unassembled WGS sequence"/>
</dbReference>
<evidence type="ECO:0000313" key="4">
    <source>
        <dbReference type="Proteomes" id="UP000019487"/>
    </source>
</evidence>
<dbReference type="AlphaFoldDB" id="W9CQG3"/>
<feature type="compositionally biased region" description="Basic and acidic residues" evidence="1">
    <location>
        <begin position="198"/>
        <end position="207"/>
    </location>
</feature>
<dbReference type="OrthoDB" id="3469147at2759"/>
<evidence type="ECO:0000256" key="1">
    <source>
        <dbReference type="SAM" id="MobiDB-lite"/>
    </source>
</evidence>
<dbReference type="InterPro" id="IPR036397">
    <property type="entry name" value="RNaseH_sf"/>
</dbReference>
<accession>W9CQG3</accession>
<dbReference type="HOGENOM" id="CLU_094039_1_0_1"/>
<comment type="caution">
    <text evidence="3">The sequence shown here is derived from an EMBL/GenBank/DDBJ whole genome shotgun (WGS) entry which is preliminary data.</text>
</comment>
<dbReference type="SUPFAM" id="SSF53098">
    <property type="entry name" value="Ribonuclease H-like"/>
    <property type="match status" value="1"/>
</dbReference>
<sequence length="207" mass="23595">MSAKDVRTHIMLDLEIAAHPLKHNPAIIQIGAIHFDIETGAHLNKVLLDVAFTRFTTWLSSCHKSTRADINAKHPAAKYDPTDLQIMIWAYGSTQDCRWMESAYKACDLKKPWMYYNDLCVRTYCEMAFSITGRNIRREVDKSFVGKKHNAIDDCKHQIIYLIRCRDALRGTQASANTLAATKPVPEPSRKRPMIALDDNRSRMGSD</sequence>
<protein>
    <recommendedName>
        <fullName evidence="2">3'-5' exoribonuclease Rv2179c-like domain-containing protein</fullName>
    </recommendedName>
</protein>
<gene>
    <name evidence="3" type="ORF">SBOR_1542</name>
</gene>
<dbReference type="GO" id="GO:0003676">
    <property type="term" value="F:nucleic acid binding"/>
    <property type="evidence" value="ECO:0007669"/>
    <property type="project" value="InterPro"/>
</dbReference>
<dbReference type="EMBL" id="AYSA01000054">
    <property type="protein sequence ID" value="ESZ98086.1"/>
    <property type="molecule type" value="Genomic_DNA"/>
</dbReference>
<proteinExistence type="predicted"/>
<evidence type="ECO:0000259" key="2">
    <source>
        <dbReference type="Pfam" id="PF16473"/>
    </source>
</evidence>
<dbReference type="InterPro" id="IPR012337">
    <property type="entry name" value="RNaseH-like_sf"/>
</dbReference>
<dbReference type="STRING" id="1432307.W9CQG3"/>
<name>W9CQG3_SCLBF</name>